<dbReference type="GO" id="GO:0006508">
    <property type="term" value="P:proteolysis"/>
    <property type="evidence" value="ECO:0007669"/>
    <property type="project" value="UniProtKB-KW"/>
</dbReference>
<dbReference type="InterPro" id="IPR001478">
    <property type="entry name" value="PDZ"/>
</dbReference>
<evidence type="ECO:0000256" key="1">
    <source>
        <dbReference type="ARBA" id="ARBA00022670"/>
    </source>
</evidence>
<comment type="caution">
    <text evidence="6">The sequence shown here is derived from an EMBL/GenBank/DDBJ whole genome shotgun (WGS) entry which is preliminary data.</text>
</comment>
<feature type="compositionally biased region" description="Low complexity" evidence="3">
    <location>
        <begin position="9"/>
        <end position="36"/>
    </location>
</feature>
<dbReference type="SUPFAM" id="SSF50494">
    <property type="entry name" value="Trypsin-like serine proteases"/>
    <property type="match status" value="1"/>
</dbReference>
<dbReference type="InterPro" id="IPR001940">
    <property type="entry name" value="Peptidase_S1C"/>
</dbReference>
<reference evidence="6" key="1">
    <citation type="journal article" date="2021" name="PeerJ">
        <title>Extensive microbial diversity within the chicken gut microbiome revealed by metagenomics and culture.</title>
        <authorList>
            <person name="Gilroy R."/>
            <person name="Ravi A."/>
            <person name="Getino M."/>
            <person name="Pursley I."/>
            <person name="Horton D.L."/>
            <person name="Alikhan N.F."/>
            <person name="Baker D."/>
            <person name="Gharbi K."/>
            <person name="Hall N."/>
            <person name="Watson M."/>
            <person name="Adriaenssens E.M."/>
            <person name="Foster-Nyarko E."/>
            <person name="Jarju S."/>
            <person name="Secka A."/>
            <person name="Antonio M."/>
            <person name="Oren A."/>
            <person name="Chaudhuri R.R."/>
            <person name="La Ragione R."/>
            <person name="Hildebrand F."/>
            <person name="Pallen M.J."/>
        </authorList>
    </citation>
    <scope>NUCLEOTIDE SEQUENCE</scope>
    <source>
        <strain evidence="6">CHK124-7917</strain>
    </source>
</reference>
<keyword evidence="4" id="KW-0812">Transmembrane</keyword>
<feature type="region of interest" description="Disordered" evidence="3">
    <location>
        <begin position="1"/>
        <end position="85"/>
    </location>
</feature>
<dbReference type="InterPro" id="IPR009003">
    <property type="entry name" value="Peptidase_S1_PA"/>
</dbReference>
<dbReference type="GO" id="GO:0004252">
    <property type="term" value="F:serine-type endopeptidase activity"/>
    <property type="evidence" value="ECO:0007669"/>
    <property type="project" value="InterPro"/>
</dbReference>
<evidence type="ECO:0000256" key="4">
    <source>
        <dbReference type="SAM" id="Phobius"/>
    </source>
</evidence>
<dbReference type="Proteomes" id="UP000697330">
    <property type="component" value="Unassembled WGS sequence"/>
</dbReference>
<dbReference type="Gene3D" id="2.40.10.120">
    <property type="match status" value="1"/>
</dbReference>
<keyword evidence="4" id="KW-1133">Transmembrane helix</keyword>
<dbReference type="SMART" id="SM00228">
    <property type="entry name" value="PDZ"/>
    <property type="match status" value="1"/>
</dbReference>
<feature type="transmembrane region" description="Helical" evidence="4">
    <location>
        <begin position="93"/>
        <end position="118"/>
    </location>
</feature>
<dbReference type="Pfam" id="PF13365">
    <property type="entry name" value="Trypsin_2"/>
    <property type="match status" value="1"/>
</dbReference>
<dbReference type="Pfam" id="PF13180">
    <property type="entry name" value="PDZ_2"/>
    <property type="match status" value="1"/>
</dbReference>
<keyword evidence="4" id="KW-0472">Membrane</keyword>
<name>A0A921GFU0_9ACTN</name>
<dbReference type="AlphaFoldDB" id="A0A921GFU0"/>
<keyword evidence="1" id="KW-0645">Protease</keyword>
<evidence type="ECO:0000256" key="2">
    <source>
        <dbReference type="ARBA" id="ARBA00022801"/>
    </source>
</evidence>
<accession>A0A921GFU0</accession>
<sequence length="490" mass="50813">MSDYPYGAQDPQNPQDPQSSYQQSADQQPTQAQPTQQRPPFPGAHSAQGGSPQGAQRQAQSGQTPPQPEPIAPQPPVAPEFETEKKQRPGLRAVLAGLLGGVLGAAALTGVLLGTGVVSTGGGTSQSGTSQSITIDPSAEDTTVANAVAAKTLPSVVTVYSTYADGEGMGSGVIYDTNGNVITNNHVIEDAESISVSLNGQSYDATLVGTDASSDLAVLHVDFGDTEVTPMEIGSSSDLQVGDWVMSVGSPFGLENSVSQGIVSALSRNTLMESASGNTLYTNLIQTDATINPGNSGGALVNAEGQLVGICTLYSSDTQSFAGIGYAIPSDYATEVADKIIAGETVTHAYIGLTMQTVNAQNSFRNNLSVDQGAYVVEVASGGPAEAAGIQKGDVITRIGDDSISSADAAILAVRSHSIGETVQVTVMRGSQELTFDVTLGSDESLQQEQEERGDQTVNVNGQEVTIDDLIDLYQQYQQEQQQMSPFGGR</sequence>
<feature type="domain" description="PDZ" evidence="5">
    <location>
        <begin position="340"/>
        <end position="431"/>
    </location>
</feature>
<reference evidence="6" key="2">
    <citation type="submission" date="2021-09" db="EMBL/GenBank/DDBJ databases">
        <authorList>
            <person name="Gilroy R."/>
        </authorList>
    </citation>
    <scope>NUCLEOTIDE SEQUENCE</scope>
    <source>
        <strain evidence="6">CHK124-7917</strain>
    </source>
</reference>
<dbReference type="InterPro" id="IPR036034">
    <property type="entry name" value="PDZ_sf"/>
</dbReference>
<keyword evidence="2" id="KW-0378">Hydrolase</keyword>
<dbReference type="PRINTS" id="PR00834">
    <property type="entry name" value="PROTEASES2C"/>
</dbReference>
<dbReference type="InterPro" id="IPR051201">
    <property type="entry name" value="Chloro_Bact_Ser_Proteases"/>
</dbReference>
<evidence type="ECO:0000256" key="3">
    <source>
        <dbReference type="SAM" id="MobiDB-lite"/>
    </source>
</evidence>
<feature type="compositionally biased region" description="Polar residues" evidence="3">
    <location>
        <begin position="48"/>
        <end position="64"/>
    </location>
</feature>
<dbReference type="PANTHER" id="PTHR43343:SF3">
    <property type="entry name" value="PROTEASE DO-LIKE 8, CHLOROPLASTIC"/>
    <property type="match status" value="1"/>
</dbReference>
<dbReference type="PROSITE" id="PS50106">
    <property type="entry name" value="PDZ"/>
    <property type="match status" value="1"/>
</dbReference>
<feature type="compositionally biased region" description="Pro residues" evidence="3">
    <location>
        <begin position="65"/>
        <end position="78"/>
    </location>
</feature>
<dbReference type="RefSeq" id="WP_274959211.1">
    <property type="nucleotide sequence ID" value="NZ_DYWQ01000095.1"/>
</dbReference>
<proteinExistence type="predicted"/>
<dbReference type="EMBL" id="DYWQ01000095">
    <property type="protein sequence ID" value="HJF45440.1"/>
    <property type="molecule type" value="Genomic_DNA"/>
</dbReference>
<dbReference type="SUPFAM" id="SSF50156">
    <property type="entry name" value="PDZ domain-like"/>
    <property type="match status" value="1"/>
</dbReference>
<protein>
    <submittedName>
        <fullName evidence="6">Trypsin-like peptidase domain-containing protein</fullName>
    </submittedName>
</protein>
<evidence type="ECO:0000313" key="7">
    <source>
        <dbReference type="Proteomes" id="UP000697330"/>
    </source>
</evidence>
<evidence type="ECO:0000313" key="6">
    <source>
        <dbReference type="EMBL" id="HJF45440.1"/>
    </source>
</evidence>
<dbReference type="PANTHER" id="PTHR43343">
    <property type="entry name" value="PEPTIDASE S12"/>
    <property type="match status" value="1"/>
</dbReference>
<evidence type="ECO:0000259" key="5">
    <source>
        <dbReference type="PROSITE" id="PS50106"/>
    </source>
</evidence>
<organism evidence="6 7">
    <name type="scientific">Thermophilibacter provencensis</name>
    <dbReference type="NCBI Taxonomy" id="1852386"/>
    <lineage>
        <taxon>Bacteria</taxon>
        <taxon>Bacillati</taxon>
        <taxon>Actinomycetota</taxon>
        <taxon>Coriobacteriia</taxon>
        <taxon>Coriobacteriales</taxon>
        <taxon>Atopobiaceae</taxon>
        <taxon>Thermophilibacter</taxon>
    </lineage>
</organism>
<dbReference type="Gene3D" id="2.30.42.10">
    <property type="match status" value="1"/>
</dbReference>
<gene>
    <name evidence="6" type="ORF">K8U72_06610</name>
</gene>